<feature type="transmembrane region" description="Helical" evidence="5">
    <location>
        <begin position="232"/>
        <end position="253"/>
    </location>
</feature>
<keyword evidence="2 5" id="KW-0812">Transmembrane</keyword>
<dbReference type="InterPro" id="IPR044878">
    <property type="entry name" value="UbiA_sf"/>
</dbReference>
<dbReference type="PANTHER" id="PTHR42723">
    <property type="entry name" value="CHLOROPHYLL SYNTHASE"/>
    <property type="match status" value="1"/>
</dbReference>
<evidence type="ECO:0000256" key="3">
    <source>
        <dbReference type="ARBA" id="ARBA00022989"/>
    </source>
</evidence>
<dbReference type="PANTHER" id="PTHR42723:SF1">
    <property type="entry name" value="CHLOROPHYLL SYNTHASE, CHLOROPLASTIC"/>
    <property type="match status" value="1"/>
</dbReference>
<evidence type="ECO:0000313" key="6">
    <source>
        <dbReference type="EMBL" id="AEA46377.1"/>
    </source>
</evidence>
<dbReference type="EMBL" id="CP002588">
    <property type="protein sequence ID" value="AEA46377.1"/>
    <property type="molecule type" value="Genomic_DNA"/>
</dbReference>
<dbReference type="GO" id="GO:0005886">
    <property type="term" value="C:plasma membrane"/>
    <property type="evidence" value="ECO:0007669"/>
    <property type="project" value="UniProtKB-SubCell"/>
</dbReference>
<sequence>MKSKVKAVWNLLRFEHGLMYAAGVLAGMIVSAGFDFSDRDAVLGMLTACLLQASAFALNDYYDYEVDAANKRFDRPLVRGELKRSHALLLFAILAPAGFAAAWLISVEAFLLAFFITLLGYIYDVKLKEFGFAGNVYIAFSMAAPFIFGSVVATGRIEESSALLAFIAFLSGVGREIMKGIEDVEGDALRDVKTIARTKGVNTAAKLSAVLFTTAVGLSVLPPLLIPEFFDVKYILPVLITDVLLLSVSYNLVRGGVKKEDIRLYRKRSLLALAIGLVAFMLGAL</sequence>
<evidence type="ECO:0000313" key="7">
    <source>
        <dbReference type="Proteomes" id="UP000008136"/>
    </source>
</evidence>
<dbReference type="InterPro" id="IPR000537">
    <property type="entry name" value="UbiA_prenyltransferase"/>
</dbReference>
<protein>
    <submittedName>
        <fullName evidence="6">Geranylgeranylglycerol-phosphategeranylgeranyltransferase</fullName>
        <ecNumber evidence="6">2.5.1.42</ecNumber>
    </submittedName>
</protein>
<evidence type="ECO:0000256" key="2">
    <source>
        <dbReference type="ARBA" id="ARBA00022692"/>
    </source>
</evidence>
<feature type="transmembrane region" description="Helical" evidence="5">
    <location>
        <begin position="207"/>
        <end position="226"/>
    </location>
</feature>
<reference evidence="6 7" key="1">
    <citation type="submission" date="2011-03" db="EMBL/GenBank/DDBJ databases">
        <title>The complete genome of Archaeoglobus veneficus SNP6.</title>
        <authorList>
            <consortium name="US DOE Joint Genome Institute (JGI-PGF)"/>
            <person name="Lucas S."/>
            <person name="Copeland A."/>
            <person name="Lapidus A."/>
            <person name="Bruce D."/>
            <person name="Goodwin L."/>
            <person name="Pitluck S."/>
            <person name="Kyrpides N."/>
            <person name="Mavromatis K."/>
            <person name="Pagani I."/>
            <person name="Ivanova N."/>
            <person name="Mikhailova N."/>
            <person name="Lu M."/>
            <person name="Detter J.C."/>
            <person name="Tapia R."/>
            <person name="Han C."/>
            <person name="Land M."/>
            <person name="Hauser L."/>
            <person name="Markowitz V."/>
            <person name="Cheng J.-F."/>
            <person name="Hugenholtz P."/>
            <person name="Woyke T."/>
            <person name="Wu D."/>
            <person name="Spring S."/>
            <person name="Brambilla E."/>
            <person name="Klenk H.-P."/>
            <person name="Eisen J.A."/>
        </authorList>
    </citation>
    <scope>NUCLEOTIDE SEQUENCE [LARGE SCALE GENOMIC DNA]</scope>
    <source>
        <strain>SNP6</strain>
    </source>
</reference>
<evidence type="ECO:0000256" key="4">
    <source>
        <dbReference type="ARBA" id="ARBA00023136"/>
    </source>
</evidence>
<dbReference type="KEGG" id="ave:Arcve_0344"/>
<comment type="subcellular location">
    <subcellularLocation>
        <location evidence="1">Cell membrane</location>
        <topology evidence="1">Multi-pass membrane protein</topology>
    </subcellularLocation>
</comment>
<dbReference type="RefSeq" id="WP_013683051.1">
    <property type="nucleotide sequence ID" value="NC_015320.1"/>
</dbReference>
<feature type="transmembrane region" description="Helical" evidence="5">
    <location>
        <begin position="89"/>
        <end position="122"/>
    </location>
</feature>
<dbReference type="OrthoDB" id="11851at2157"/>
<feature type="transmembrane region" description="Helical" evidence="5">
    <location>
        <begin position="265"/>
        <end position="284"/>
    </location>
</feature>
<dbReference type="STRING" id="693661.Arcve_0344"/>
<keyword evidence="4 5" id="KW-0472">Membrane</keyword>
<accession>F2KPE6</accession>
<evidence type="ECO:0000256" key="1">
    <source>
        <dbReference type="ARBA" id="ARBA00004651"/>
    </source>
</evidence>
<dbReference type="Gene3D" id="1.10.357.140">
    <property type="entry name" value="UbiA prenyltransferase"/>
    <property type="match status" value="1"/>
</dbReference>
<dbReference type="eggNOG" id="arCOG00476">
    <property type="taxonomic scope" value="Archaea"/>
</dbReference>
<dbReference type="Pfam" id="PF01040">
    <property type="entry name" value="UbiA"/>
    <property type="match status" value="1"/>
</dbReference>
<keyword evidence="7" id="KW-1185">Reference proteome</keyword>
<dbReference type="Proteomes" id="UP000008136">
    <property type="component" value="Chromosome"/>
</dbReference>
<dbReference type="NCBIfam" id="NF009523">
    <property type="entry name" value="PRK12884.1"/>
    <property type="match status" value="1"/>
</dbReference>
<feature type="transmembrane region" description="Helical" evidence="5">
    <location>
        <begin position="12"/>
        <end position="30"/>
    </location>
</feature>
<dbReference type="HOGENOM" id="CLU_073311_1_1_2"/>
<dbReference type="CDD" id="cd13961">
    <property type="entry name" value="PT_UbiA_DGGGPS"/>
    <property type="match status" value="1"/>
</dbReference>
<feature type="transmembrane region" description="Helical" evidence="5">
    <location>
        <begin position="134"/>
        <end position="153"/>
    </location>
</feature>
<organism evidence="6 7">
    <name type="scientific">Archaeoglobus veneficus (strain DSM 11195 / SNP6)</name>
    <dbReference type="NCBI Taxonomy" id="693661"/>
    <lineage>
        <taxon>Archaea</taxon>
        <taxon>Methanobacteriati</taxon>
        <taxon>Methanobacteriota</taxon>
        <taxon>Archaeoglobi</taxon>
        <taxon>Archaeoglobales</taxon>
        <taxon>Archaeoglobaceae</taxon>
        <taxon>Archaeoglobus</taxon>
    </lineage>
</organism>
<dbReference type="GO" id="GO:0047295">
    <property type="term" value="F:geranylgeranylglycerol-phosphate geranylgeranyltransferase activity"/>
    <property type="evidence" value="ECO:0007669"/>
    <property type="project" value="UniProtKB-EC"/>
</dbReference>
<keyword evidence="6" id="KW-0808">Transferase</keyword>
<dbReference type="EC" id="2.5.1.42" evidence="6"/>
<name>F2KPE6_ARCVS</name>
<gene>
    <name evidence="6" type="ordered locus">Arcve_0344</name>
</gene>
<evidence type="ECO:0000256" key="5">
    <source>
        <dbReference type="SAM" id="Phobius"/>
    </source>
</evidence>
<proteinExistence type="predicted"/>
<dbReference type="AlphaFoldDB" id="F2KPE6"/>
<keyword evidence="3 5" id="KW-1133">Transmembrane helix</keyword>
<dbReference type="InterPro" id="IPR050475">
    <property type="entry name" value="Prenyltransferase_related"/>
</dbReference>
<dbReference type="GeneID" id="10393438"/>